<keyword evidence="3" id="KW-0597">Phosphoprotein</keyword>
<feature type="domain" description="Histidine kinase" evidence="7">
    <location>
        <begin position="695"/>
        <end position="915"/>
    </location>
</feature>
<comment type="caution">
    <text evidence="10">The sequence shown here is derived from an EMBL/GenBank/DDBJ whole genome shotgun (WGS) entry which is preliminary data.</text>
</comment>
<accession>A0ABX9KAI1</accession>
<dbReference type="PANTHER" id="PTHR43304">
    <property type="entry name" value="PHYTOCHROME-LIKE PROTEIN CPH1"/>
    <property type="match status" value="1"/>
</dbReference>
<evidence type="ECO:0000256" key="6">
    <source>
        <dbReference type="SAM" id="Coils"/>
    </source>
</evidence>
<dbReference type="InterPro" id="IPR036890">
    <property type="entry name" value="HATPase_C_sf"/>
</dbReference>
<dbReference type="InterPro" id="IPR013656">
    <property type="entry name" value="PAS_4"/>
</dbReference>
<dbReference type="Gene3D" id="3.30.565.10">
    <property type="entry name" value="Histidine kinase-like ATPase, C-terminal domain"/>
    <property type="match status" value="1"/>
</dbReference>
<dbReference type="SMART" id="SM00091">
    <property type="entry name" value="PAS"/>
    <property type="match status" value="4"/>
</dbReference>
<dbReference type="SUPFAM" id="SSF55874">
    <property type="entry name" value="ATPase domain of HSP90 chaperone/DNA topoisomerase II/histidine kinase"/>
    <property type="match status" value="1"/>
</dbReference>
<dbReference type="InterPro" id="IPR004358">
    <property type="entry name" value="Sig_transdc_His_kin-like_C"/>
</dbReference>
<dbReference type="Pfam" id="PF08447">
    <property type="entry name" value="PAS_3"/>
    <property type="match status" value="3"/>
</dbReference>
<gene>
    <name evidence="10" type="ORF">ATI61_101119</name>
</gene>
<name>A0ABX9KAI1_9BACT</name>
<dbReference type="SMART" id="SM00086">
    <property type="entry name" value="PAC"/>
    <property type="match status" value="5"/>
</dbReference>
<dbReference type="CDD" id="cd00082">
    <property type="entry name" value="HisKA"/>
    <property type="match status" value="1"/>
</dbReference>
<feature type="coiled-coil region" evidence="6">
    <location>
        <begin position="727"/>
        <end position="754"/>
    </location>
</feature>
<evidence type="ECO:0000256" key="2">
    <source>
        <dbReference type="ARBA" id="ARBA00012438"/>
    </source>
</evidence>
<feature type="domain" description="PAC" evidence="9">
    <location>
        <begin position="498"/>
        <end position="551"/>
    </location>
</feature>
<dbReference type="EC" id="2.7.13.3" evidence="2"/>
<evidence type="ECO:0000256" key="3">
    <source>
        <dbReference type="ARBA" id="ARBA00022553"/>
    </source>
</evidence>
<feature type="domain" description="PAS" evidence="8">
    <location>
        <begin position="424"/>
        <end position="495"/>
    </location>
</feature>
<sequence length="925" mass="105473">MGALMRAVDWSKTAVGPVEGWPSPLKTTVRTLLECRLPMYLAWGREFTQFYNDAYRPILGSTKHPQAMGGRAPETWPELWATIGPMWDEVWRGRSFGSDNFRLTLERNGYPEDCYFNFSYSPVRDEAGAVAGVLVTFAETTAQVMSERRLMEERDKLNNILQNLNDGIFTVDTGANIVDMNAVALRMHGYSSLEEAQRAAPSREAHFEVRTAEGKVLPLPEWPVMRVLRGERFSDVELRVRLRKQDSSWIGSYSGTPIHDAQGNVRLGVISLRDVTERRQLLENEKSARRAVEKSEAKFRSIFNLAAVGIARSDPQSGLFLEVNRRFEELTGYSAEELSRLTFSDITHPEDRQRDREGFRAFAQGSLPSFRTQKRYVRKDGRVVWVNLEAVAGAHGPDGRMLETIGIIQDITEEKQALLAVEERERRFRVLANSMPQIVWMARPDGTFDYFNERWFEYTGVSETAPMGPVPCEGVVHPDDSTRGREAWLLSIRTGEPLYTESRLRRGDDGTYRWFLTRAIPVRGDDGAVVRWFGTSTDIDQQKRAEELLAHSGELFRRVTETIPQAVWRTNLDGSADYFSQRFYEIVGYGPKDFLGWGWSELIHPDDRHHVLEEWRRCRDALIPVSYEFRVLGSDGRYRWFLAQGNPHRNERGEVDKYYGTWTRIDEQKHAQAELLELTQELQASVRARDEFLSLASHELKTPLTTLKLQAQVLQRGVEKNDARLGRERLGQLAEQSKRQIARLERLIDDMLDISRIRTGRLTLRLEKADFVELVREVLERMQHQFDAARLPAPELSASAAIAGVFDRLRMEQVMTNLLTNAIRYGGGQPIAVRVAEAGERVRLEVSDRGVGIAPEDHERIFERFERVMRPSEVSGLGLGLFITRQIVRAHGGDVRVESQLGHGSTFIVELPRTAVTGGEGVHVV</sequence>
<evidence type="ECO:0000256" key="1">
    <source>
        <dbReference type="ARBA" id="ARBA00000085"/>
    </source>
</evidence>
<dbReference type="PRINTS" id="PR00344">
    <property type="entry name" value="BCTRLSENSOR"/>
</dbReference>
<dbReference type="Gene3D" id="1.10.287.130">
    <property type="match status" value="1"/>
</dbReference>
<evidence type="ECO:0000256" key="4">
    <source>
        <dbReference type="ARBA" id="ARBA00022679"/>
    </source>
</evidence>
<comment type="catalytic activity">
    <reaction evidence="1">
        <text>ATP + protein L-histidine = ADP + protein N-phospho-L-histidine.</text>
        <dbReference type="EC" id="2.7.13.3"/>
    </reaction>
</comment>
<feature type="domain" description="PAC" evidence="9">
    <location>
        <begin position="625"/>
        <end position="677"/>
    </location>
</feature>
<dbReference type="InterPro" id="IPR036097">
    <property type="entry name" value="HisK_dim/P_sf"/>
</dbReference>
<feature type="domain" description="PAS" evidence="8">
    <location>
        <begin position="552"/>
        <end position="613"/>
    </location>
</feature>
<feature type="domain" description="PAC" evidence="9">
    <location>
        <begin position="234"/>
        <end position="287"/>
    </location>
</feature>
<dbReference type="Pfam" id="PF00512">
    <property type="entry name" value="HisKA"/>
    <property type="match status" value="1"/>
</dbReference>
<keyword evidence="6" id="KW-0175">Coiled coil</keyword>
<dbReference type="InterPro" id="IPR035965">
    <property type="entry name" value="PAS-like_dom_sf"/>
</dbReference>
<dbReference type="InterPro" id="IPR001610">
    <property type="entry name" value="PAC"/>
</dbReference>
<evidence type="ECO:0000259" key="9">
    <source>
        <dbReference type="PROSITE" id="PS50113"/>
    </source>
</evidence>
<dbReference type="NCBIfam" id="TIGR00229">
    <property type="entry name" value="sensory_box"/>
    <property type="match status" value="4"/>
</dbReference>
<dbReference type="InterPro" id="IPR013655">
    <property type="entry name" value="PAS_fold_3"/>
</dbReference>
<dbReference type="InterPro" id="IPR000014">
    <property type="entry name" value="PAS"/>
</dbReference>
<evidence type="ECO:0000259" key="7">
    <source>
        <dbReference type="PROSITE" id="PS50109"/>
    </source>
</evidence>
<feature type="domain" description="PAC" evidence="9">
    <location>
        <begin position="370"/>
        <end position="423"/>
    </location>
</feature>
<dbReference type="SMART" id="SM00387">
    <property type="entry name" value="HATPase_c"/>
    <property type="match status" value="1"/>
</dbReference>
<keyword evidence="4" id="KW-0808">Transferase</keyword>
<keyword evidence="5" id="KW-0418">Kinase</keyword>
<evidence type="ECO:0000256" key="5">
    <source>
        <dbReference type="ARBA" id="ARBA00022777"/>
    </source>
</evidence>
<dbReference type="CDD" id="cd00130">
    <property type="entry name" value="PAS"/>
    <property type="match status" value="3"/>
</dbReference>
<dbReference type="Proteomes" id="UP000256345">
    <property type="component" value="Unassembled WGS sequence"/>
</dbReference>
<dbReference type="PROSITE" id="PS50113">
    <property type="entry name" value="PAC"/>
    <property type="match status" value="4"/>
</dbReference>
<dbReference type="Gene3D" id="3.30.450.20">
    <property type="entry name" value="PAS domain"/>
    <property type="match status" value="5"/>
</dbReference>
<dbReference type="InterPro" id="IPR000700">
    <property type="entry name" value="PAS-assoc_C"/>
</dbReference>
<dbReference type="SUPFAM" id="SSF55785">
    <property type="entry name" value="PYP-like sensor domain (PAS domain)"/>
    <property type="match status" value="4"/>
</dbReference>
<dbReference type="Pfam" id="PF02518">
    <property type="entry name" value="HATPase_c"/>
    <property type="match status" value="1"/>
</dbReference>
<dbReference type="InterPro" id="IPR003661">
    <property type="entry name" value="HisK_dim/P_dom"/>
</dbReference>
<protein>
    <recommendedName>
        <fullName evidence="2">histidine kinase</fullName>
        <ecNumber evidence="2">2.7.13.3</ecNumber>
    </recommendedName>
</protein>
<dbReference type="PROSITE" id="PS50109">
    <property type="entry name" value="HIS_KIN"/>
    <property type="match status" value="1"/>
</dbReference>
<evidence type="ECO:0000313" key="10">
    <source>
        <dbReference type="EMBL" id="REG37141.1"/>
    </source>
</evidence>
<dbReference type="EMBL" id="QUMU01000001">
    <property type="protein sequence ID" value="REG37141.1"/>
    <property type="molecule type" value="Genomic_DNA"/>
</dbReference>
<reference evidence="10 11" key="1">
    <citation type="submission" date="2018-08" db="EMBL/GenBank/DDBJ databases">
        <title>Genomic Encyclopedia of Archaeal and Bacterial Type Strains, Phase II (KMG-II): from individual species to whole genera.</title>
        <authorList>
            <person name="Goeker M."/>
        </authorList>
    </citation>
    <scope>NUCLEOTIDE SEQUENCE [LARGE SCALE GENOMIC DNA]</scope>
    <source>
        <strain evidence="10 11">DSM 2261</strain>
    </source>
</reference>
<organism evidence="10 11">
    <name type="scientific">Archangium gephyra</name>
    <dbReference type="NCBI Taxonomy" id="48"/>
    <lineage>
        <taxon>Bacteria</taxon>
        <taxon>Pseudomonadati</taxon>
        <taxon>Myxococcota</taxon>
        <taxon>Myxococcia</taxon>
        <taxon>Myxococcales</taxon>
        <taxon>Cystobacterineae</taxon>
        <taxon>Archangiaceae</taxon>
        <taxon>Archangium</taxon>
    </lineage>
</organism>
<dbReference type="InterPro" id="IPR003594">
    <property type="entry name" value="HATPase_dom"/>
</dbReference>
<proteinExistence type="predicted"/>
<dbReference type="PANTHER" id="PTHR43304:SF1">
    <property type="entry name" value="PAC DOMAIN-CONTAINING PROTEIN"/>
    <property type="match status" value="1"/>
</dbReference>
<evidence type="ECO:0000259" key="8">
    <source>
        <dbReference type="PROSITE" id="PS50112"/>
    </source>
</evidence>
<dbReference type="PROSITE" id="PS50112">
    <property type="entry name" value="PAS"/>
    <property type="match status" value="4"/>
</dbReference>
<dbReference type="SMART" id="SM00388">
    <property type="entry name" value="HisKA"/>
    <property type="match status" value="1"/>
</dbReference>
<evidence type="ECO:0000313" key="11">
    <source>
        <dbReference type="Proteomes" id="UP000256345"/>
    </source>
</evidence>
<feature type="domain" description="PAS" evidence="8">
    <location>
        <begin position="153"/>
        <end position="194"/>
    </location>
</feature>
<dbReference type="SUPFAM" id="SSF47384">
    <property type="entry name" value="Homodimeric domain of signal transducing histidine kinase"/>
    <property type="match status" value="1"/>
</dbReference>
<dbReference type="CDD" id="cd00075">
    <property type="entry name" value="HATPase"/>
    <property type="match status" value="1"/>
</dbReference>
<dbReference type="InterPro" id="IPR005467">
    <property type="entry name" value="His_kinase_dom"/>
</dbReference>
<feature type="domain" description="PAS" evidence="8">
    <location>
        <begin position="295"/>
        <end position="366"/>
    </location>
</feature>
<dbReference type="Pfam" id="PF08448">
    <property type="entry name" value="PAS_4"/>
    <property type="match status" value="2"/>
</dbReference>
<dbReference type="InterPro" id="IPR052162">
    <property type="entry name" value="Sensor_kinase/Photoreceptor"/>
</dbReference>
<keyword evidence="11" id="KW-1185">Reference proteome</keyword>